<dbReference type="EMBL" id="QZFU01000017">
    <property type="protein sequence ID" value="RJO75891.1"/>
    <property type="molecule type" value="Genomic_DNA"/>
</dbReference>
<reference evidence="3 4" key="1">
    <citation type="submission" date="2018-09" db="EMBL/GenBank/DDBJ databases">
        <title>YIM PH21274 draft genome.</title>
        <authorList>
            <person name="Miao C."/>
        </authorList>
    </citation>
    <scope>NUCLEOTIDE SEQUENCE [LARGE SCALE GENOMIC DNA]</scope>
    <source>
        <strain evidence="3 4">YIM PH 21724</strain>
    </source>
</reference>
<dbReference type="Pfam" id="PF08310">
    <property type="entry name" value="LGFP"/>
    <property type="match status" value="2"/>
</dbReference>
<gene>
    <name evidence="3" type="ORF">D5S18_13600</name>
</gene>
<evidence type="ECO:0000256" key="2">
    <source>
        <dbReference type="SAM" id="SignalP"/>
    </source>
</evidence>
<evidence type="ECO:0000313" key="3">
    <source>
        <dbReference type="EMBL" id="RJO75891.1"/>
    </source>
</evidence>
<feature type="compositionally biased region" description="Polar residues" evidence="1">
    <location>
        <begin position="156"/>
        <end position="165"/>
    </location>
</feature>
<comment type="caution">
    <text evidence="3">The sequence shown here is derived from an EMBL/GenBank/DDBJ whole genome shotgun (WGS) entry which is preliminary data.</text>
</comment>
<name>A0A3A4K5K2_9NOCA</name>
<accession>A0A3A4K5K2</accession>
<dbReference type="PROSITE" id="PS51257">
    <property type="entry name" value="PROKAR_LIPOPROTEIN"/>
    <property type="match status" value="1"/>
</dbReference>
<evidence type="ECO:0000313" key="4">
    <source>
        <dbReference type="Proteomes" id="UP000266677"/>
    </source>
</evidence>
<dbReference type="Proteomes" id="UP000266677">
    <property type="component" value="Unassembled WGS sequence"/>
</dbReference>
<dbReference type="InterPro" id="IPR013207">
    <property type="entry name" value="LGFP"/>
</dbReference>
<keyword evidence="2" id="KW-0732">Signal</keyword>
<feature type="signal peptide" evidence="2">
    <location>
        <begin position="1"/>
        <end position="28"/>
    </location>
</feature>
<organism evidence="3 4">
    <name type="scientific">Nocardia panacis</name>
    <dbReference type="NCBI Taxonomy" id="2340916"/>
    <lineage>
        <taxon>Bacteria</taxon>
        <taxon>Bacillati</taxon>
        <taxon>Actinomycetota</taxon>
        <taxon>Actinomycetes</taxon>
        <taxon>Mycobacteriales</taxon>
        <taxon>Nocardiaceae</taxon>
        <taxon>Nocardia</taxon>
    </lineage>
</organism>
<protein>
    <submittedName>
        <fullName evidence="3">Esterase</fullName>
    </submittedName>
</protein>
<dbReference type="AlphaFoldDB" id="A0A3A4K5K2"/>
<feature type="chain" id="PRO_5017284767" evidence="2">
    <location>
        <begin position="29"/>
        <end position="179"/>
    </location>
</feature>
<sequence length="179" mass="18127">MHHALRSAGTITALAAAALLLISGCSKNDNKDNNSAASVTSTIATSSAGPAEGTSGPVEETKIATQGGEIAVSGAIYEKYVTAGGPNGTLGLPVKAAEAGPNEGKWQDFVGGAIVWSKDTGAHIVWGEIRKAWEDNGGPAGKFGYPTTDEKDVSGGKQSDFTGGSITWIDGQTALHPNS</sequence>
<keyword evidence="4" id="KW-1185">Reference proteome</keyword>
<feature type="region of interest" description="Disordered" evidence="1">
    <location>
        <begin position="138"/>
        <end position="179"/>
    </location>
</feature>
<dbReference type="RefSeq" id="WP_120041024.1">
    <property type="nucleotide sequence ID" value="NZ_QZFU01000017.1"/>
</dbReference>
<dbReference type="OrthoDB" id="4369514at2"/>
<proteinExistence type="predicted"/>
<evidence type="ECO:0000256" key="1">
    <source>
        <dbReference type="SAM" id="MobiDB-lite"/>
    </source>
</evidence>